<dbReference type="Proteomes" id="UP000037696">
    <property type="component" value="Unassembled WGS sequence"/>
</dbReference>
<evidence type="ECO:0000313" key="1">
    <source>
        <dbReference type="EMBL" id="KOS36478.1"/>
    </source>
</evidence>
<dbReference type="EMBL" id="LHQQ01000447">
    <property type="protein sequence ID" value="KOS36478.1"/>
    <property type="molecule type" value="Genomic_DNA"/>
</dbReference>
<comment type="caution">
    <text evidence="1">The sequence shown here is derived from an EMBL/GenBank/DDBJ whole genome shotgun (WGS) entry which is preliminary data.</text>
</comment>
<protein>
    <submittedName>
        <fullName evidence="1">Uncharacterized protein</fullName>
    </submittedName>
</protein>
<reference evidence="1 2" key="1">
    <citation type="submission" date="2015-08" db="EMBL/GenBank/DDBJ databases">
        <title>Genome sequencing of Penicillium nordicum.</title>
        <authorList>
            <person name="Nguyen H.D."/>
            <person name="Seifert K.A."/>
        </authorList>
    </citation>
    <scope>NUCLEOTIDE SEQUENCE [LARGE SCALE GENOMIC DNA]</scope>
    <source>
        <strain evidence="1 2">DAOMC 185683</strain>
    </source>
</reference>
<name>A0A0M8NQ69_9EURO</name>
<accession>A0A0M8NQ69</accession>
<gene>
    <name evidence="1" type="ORF">ACN38_g12777</name>
</gene>
<organism evidence="1 2">
    <name type="scientific">Penicillium nordicum</name>
    <dbReference type="NCBI Taxonomy" id="229535"/>
    <lineage>
        <taxon>Eukaryota</taxon>
        <taxon>Fungi</taxon>
        <taxon>Dikarya</taxon>
        <taxon>Ascomycota</taxon>
        <taxon>Pezizomycotina</taxon>
        <taxon>Eurotiomycetes</taxon>
        <taxon>Eurotiomycetidae</taxon>
        <taxon>Eurotiales</taxon>
        <taxon>Aspergillaceae</taxon>
        <taxon>Penicillium</taxon>
    </lineage>
</organism>
<sequence length="16" mass="1758">MMPANGWSDPLNKALI</sequence>
<dbReference type="AlphaFoldDB" id="A0A0M8NQ69"/>
<evidence type="ECO:0000313" key="2">
    <source>
        <dbReference type="Proteomes" id="UP000037696"/>
    </source>
</evidence>
<keyword evidence="2" id="KW-1185">Reference proteome</keyword>
<feature type="non-terminal residue" evidence="1">
    <location>
        <position position="16"/>
    </location>
</feature>
<proteinExistence type="predicted"/>